<dbReference type="PANTHER" id="PTHR43848:SF2">
    <property type="entry name" value="PUTRESCINE TRANSPORT SYSTEM PERMEASE PROTEIN POTI"/>
    <property type="match status" value="1"/>
</dbReference>
<keyword evidence="11" id="KW-1185">Reference proteome</keyword>
<evidence type="ECO:0000256" key="2">
    <source>
        <dbReference type="ARBA" id="ARBA00007069"/>
    </source>
</evidence>
<feature type="transmembrane region" description="Helical" evidence="8">
    <location>
        <begin position="219"/>
        <end position="244"/>
    </location>
</feature>
<feature type="transmembrane region" description="Helical" evidence="8">
    <location>
        <begin position="55"/>
        <end position="76"/>
    </location>
</feature>
<dbReference type="EMBL" id="AP025225">
    <property type="protein sequence ID" value="BDB96477.1"/>
    <property type="molecule type" value="Genomic_DNA"/>
</dbReference>
<protein>
    <submittedName>
        <fullName evidence="10">Putrescine ABC transporter permease PotI</fullName>
    </submittedName>
</protein>
<dbReference type="PANTHER" id="PTHR43848">
    <property type="entry name" value="PUTRESCINE TRANSPORT SYSTEM PERMEASE PROTEIN POTI"/>
    <property type="match status" value="1"/>
</dbReference>
<sequence length="312" mass="34769">MLYAHEVGFERRECAFYRLIVKVLRMLLFLFRFCVAGAKGFQKMVTKRKGVITSVFFYAGYGFLYIPIFLVVIYSFNEAQSVFWSGFSLKWYRKLFENEILMGAALESLKIALLSSTLAVIFGTLCAYSCERTDKGYRVLAILSTTPLVIPEIVMGLSMLLLFICMQNLIGWPQKGVMTVTIAHSTLGIAYVTTIVRARLARIDRSIEEAALDLGARPLSVFIFITFPMIFPALVSGWLITFVLSLDDVVLASFTSGPGASTLPIVIFSNLRLGYTPQINALAVCIILIASLFIVCADYTMRKRGGVKKNGE</sequence>
<feature type="transmembrane region" description="Helical" evidence="8">
    <location>
        <begin position="176"/>
        <end position="198"/>
    </location>
</feature>
<evidence type="ECO:0000256" key="1">
    <source>
        <dbReference type="ARBA" id="ARBA00004651"/>
    </source>
</evidence>
<dbReference type="PROSITE" id="PS50928">
    <property type="entry name" value="ABC_TM1"/>
    <property type="match status" value="1"/>
</dbReference>
<keyword evidence="3 8" id="KW-0813">Transport</keyword>
<evidence type="ECO:0000256" key="4">
    <source>
        <dbReference type="ARBA" id="ARBA00022475"/>
    </source>
</evidence>
<evidence type="ECO:0000256" key="8">
    <source>
        <dbReference type="RuleBase" id="RU363032"/>
    </source>
</evidence>
<evidence type="ECO:0000313" key="10">
    <source>
        <dbReference type="EMBL" id="BDB96477.1"/>
    </source>
</evidence>
<evidence type="ECO:0000256" key="6">
    <source>
        <dbReference type="ARBA" id="ARBA00022989"/>
    </source>
</evidence>
<organism evidence="10 11">
    <name type="scientific">Candidatus Hydrogenosomobacter endosymbioticus</name>
    <dbReference type="NCBI Taxonomy" id="2558174"/>
    <lineage>
        <taxon>Bacteria</taxon>
        <taxon>Pseudomonadati</taxon>
        <taxon>Pseudomonadota</taxon>
        <taxon>Alphaproteobacteria</taxon>
        <taxon>Holosporales</taxon>
        <taxon>Holosporaceae</taxon>
        <taxon>Candidatus Hydrogenosomobacter</taxon>
    </lineage>
</organism>
<feature type="transmembrane region" description="Helical" evidence="8">
    <location>
        <begin position="140"/>
        <end position="164"/>
    </location>
</feature>
<dbReference type="InterPro" id="IPR035906">
    <property type="entry name" value="MetI-like_sf"/>
</dbReference>
<dbReference type="CDD" id="cd06261">
    <property type="entry name" value="TM_PBP2"/>
    <property type="match status" value="1"/>
</dbReference>
<feature type="transmembrane region" description="Helical" evidence="8">
    <location>
        <begin position="15"/>
        <end position="35"/>
    </location>
</feature>
<evidence type="ECO:0000256" key="7">
    <source>
        <dbReference type="ARBA" id="ARBA00023136"/>
    </source>
</evidence>
<accession>A0ABN6L4E2</accession>
<feature type="domain" description="ABC transmembrane type-1" evidence="9">
    <location>
        <begin position="105"/>
        <end position="297"/>
    </location>
</feature>
<dbReference type="InterPro" id="IPR051789">
    <property type="entry name" value="Bact_Polyamine_Transport"/>
</dbReference>
<evidence type="ECO:0000256" key="5">
    <source>
        <dbReference type="ARBA" id="ARBA00022692"/>
    </source>
</evidence>
<gene>
    <name evidence="10" type="primary">potI</name>
    <name evidence="10" type="ORF">HYD_6100</name>
</gene>
<keyword evidence="7 8" id="KW-0472">Membrane</keyword>
<evidence type="ECO:0000256" key="3">
    <source>
        <dbReference type="ARBA" id="ARBA00022448"/>
    </source>
</evidence>
<dbReference type="Proteomes" id="UP001320209">
    <property type="component" value="Chromosome"/>
</dbReference>
<comment type="similarity">
    <text evidence="2">Belongs to the binding-protein-dependent transport system permease family. CysTW subfamily.</text>
</comment>
<evidence type="ECO:0000313" key="11">
    <source>
        <dbReference type="Proteomes" id="UP001320209"/>
    </source>
</evidence>
<comment type="subcellular location">
    <subcellularLocation>
        <location evidence="1 8">Cell membrane</location>
        <topology evidence="1 8">Multi-pass membrane protein</topology>
    </subcellularLocation>
</comment>
<dbReference type="Gene3D" id="1.10.3720.10">
    <property type="entry name" value="MetI-like"/>
    <property type="match status" value="1"/>
</dbReference>
<keyword evidence="6 8" id="KW-1133">Transmembrane helix</keyword>
<reference evidence="10" key="1">
    <citation type="submission" date="2021-10" db="EMBL/GenBank/DDBJ databases">
        <title>Genome Sequence of The Candidatus Hydrogeosomobacter endosymbioticus, an Intracellular Bacterial Symbiont of the Anaerobic Ciliate GW7.</title>
        <authorList>
            <person name="Shiohama Y."/>
            <person name="Shinzato N."/>
        </authorList>
    </citation>
    <scope>NUCLEOTIDE SEQUENCE [LARGE SCALE GENOMIC DNA]</scope>
    <source>
        <strain evidence="10">200920</strain>
    </source>
</reference>
<keyword evidence="5 8" id="KW-0812">Transmembrane</keyword>
<feature type="transmembrane region" description="Helical" evidence="8">
    <location>
        <begin position="111"/>
        <end position="128"/>
    </location>
</feature>
<dbReference type="SUPFAM" id="SSF161098">
    <property type="entry name" value="MetI-like"/>
    <property type="match status" value="1"/>
</dbReference>
<feature type="transmembrane region" description="Helical" evidence="8">
    <location>
        <begin position="279"/>
        <end position="299"/>
    </location>
</feature>
<name>A0ABN6L4E2_9PROT</name>
<evidence type="ECO:0000259" key="9">
    <source>
        <dbReference type="PROSITE" id="PS50928"/>
    </source>
</evidence>
<dbReference type="InterPro" id="IPR000515">
    <property type="entry name" value="MetI-like"/>
</dbReference>
<proteinExistence type="inferred from homology"/>
<keyword evidence="4" id="KW-1003">Cell membrane</keyword>
<dbReference type="Pfam" id="PF00528">
    <property type="entry name" value="BPD_transp_1"/>
    <property type="match status" value="1"/>
</dbReference>